<dbReference type="Proteomes" id="UP001221898">
    <property type="component" value="Unassembled WGS sequence"/>
</dbReference>
<dbReference type="AlphaFoldDB" id="A0AAD7SEL6"/>
<reference evidence="1" key="1">
    <citation type="journal article" date="2023" name="Science">
        <title>Genome structures resolve the early diversification of teleost fishes.</title>
        <authorList>
            <person name="Parey E."/>
            <person name="Louis A."/>
            <person name="Montfort J."/>
            <person name="Bouchez O."/>
            <person name="Roques C."/>
            <person name="Iampietro C."/>
            <person name="Lluch J."/>
            <person name="Castinel A."/>
            <person name="Donnadieu C."/>
            <person name="Desvignes T."/>
            <person name="Floi Bucao C."/>
            <person name="Jouanno E."/>
            <person name="Wen M."/>
            <person name="Mejri S."/>
            <person name="Dirks R."/>
            <person name="Jansen H."/>
            <person name="Henkel C."/>
            <person name="Chen W.J."/>
            <person name="Zahm M."/>
            <person name="Cabau C."/>
            <person name="Klopp C."/>
            <person name="Thompson A.W."/>
            <person name="Robinson-Rechavi M."/>
            <person name="Braasch I."/>
            <person name="Lecointre G."/>
            <person name="Bobe J."/>
            <person name="Postlethwait J.H."/>
            <person name="Berthelot C."/>
            <person name="Roest Crollius H."/>
            <person name="Guiguen Y."/>
        </authorList>
    </citation>
    <scope>NUCLEOTIDE SEQUENCE</scope>
    <source>
        <strain evidence="1">NC1722</strain>
    </source>
</reference>
<comment type="caution">
    <text evidence="1">The sequence shown here is derived from an EMBL/GenBank/DDBJ whole genome shotgun (WGS) entry which is preliminary data.</text>
</comment>
<proteinExistence type="predicted"/>
<gene>
    <name evidence="1" type="ORF">AAFF_G00390350</name>
</gene>
<organism evidence="1 2">
    <name type="scientific">Aldrovandia affinis</name>
    <dbReference type="NCBI Taxonomy" id="143900"/>
    <lineage>
        <taxon>Eukaryota</taxon>
        <taxon>Metazoa</taxon>
        <taxon>Chordata</taxon>
        <taxon>Craniata</taxon>
        <taxon>Vertebrata</taxon>
        <taxon>Euteleostomi</taxon>
        <taxon>Actinopterygii</taxon>
        <taxon>Neopterygii</taxon>
        <taxon>Teleostei</taxon>
        <taxon>Notacanthiformes</taxon>
        <taxon>Halosauridae</taxon>
        <taxon>Aldrovandia</taxon>
    </lineage>
</organism>
<evidence type="ECO:0000313" key="2">
    <source>
        <dbReference type="Proteomes" id="UP001221898"/>
    </source>
</evidence>
<protein>
    <submittedName>
        <fullName evidence="1">Uncharacterized protein</fullName>
    </submittedName>
</protein>
<sequence>MNNVRAAVADSLPYLHGPRPPAHDGEHRDTLLISLMKGFFSVCPLTPSSHRQASWGLACGSRSPSEWLTAQAQISELQRNPRTLTGCEERGCKSEPGPRRPARHRLSAIARGYGRTMRRDGGEKGFVLAPDGLAVTPGLNPEAVIVGARLYFGRGNKSHQED</sequence>
<dbReference type="EMBL" id="JAINUG010000073">
    <property type="protein sequence ID" value="KAJ8401078.1"/>
    <property type="molecule type" value="Genomic_DNA"/>
</dbReference>
<evidence type="ECO:0000313" key="1">
    <source>
        <dbReference type="EMBL" id="KAJ8401078.1"/>
    </source>
</evidence>
<accession>A0AAD7SEL6</accession>
<keyword evidence="2" id="KW-1185">Reference proteome</keyword>
<name>A0AAD7SEL6_9TELE</name>